<name>A0A381NB68_9ZZZZ</name>
<dbReference type="InterPro" id="IPR036150">
    <property type="entry name" value="Cyt_b/b6_C_sf"/>
</dbReference>
<dbReference type="AlphaFoldDB" id="A0A381NB68"/>
<proteinExistence type="predicted"/>
<feature type="transmembrane region" description="Helical" evidence="10">
    <location>
        <begin position="12"/>
        <end position="30"/>
    </location>
</feature>
<comment type="subcellular location">
    <subcellularLocation>
        <location evidence="1">Membrane</location>
        <topology evidence="1">Multi-pass membrane protein</topology>
    </subcellularLocation>
</comment>
<feature type="transmembrane region" description="Helical" evidence="10">
    <location>
        <begin position="320"/>
        <end position="343"/>
    </location>
</feature>
<keyword evidence="5" id="KW-0479">Metal-binding</keyword>
<feature type="transmembrane region" description="Helical" evidence="10">
    <location>
        <begin position="177"/>
        <end position="197"/>
    </location>
</feature>
<evidence type="ECO:0000256" key="8">
    <source>
        <dbReference type="ARBA" id="ARBA00023004"/>
    </source>
</evidence>
<evidence type="ECO:0000256" key="9">
    <source>
        <dbReference type="ARBA" id="ARBA00023136"/>
    </source>
</evidence>
<evidence type="ECO:0000259" key="11">
    <source>
        <dbReference type="PROSITE" id="PS51003"/>
    </source>
</evidence>
<accession>A0A381NB68</accession>
<feature type="transmembrane region" description="Helical" evidence="10">
    <location>
        <begin position="218"/>
        <end position="237"/>
    </location>
</feature>
<dbReference type="Gene3D" id="1.20.810.10">
    <property type="entry name" value="Cytochrome Bc1 Complex, Chain C"/>
    <property type="match status" value="1"/>
</dbReference>
<gene>
    <name evidence="12" type="ORF">METZ01_LOCUS4639</name>
</gene>
<evidence type="ECO:0000256" key="5">
    <source>
        <dbReference type="ARBA" id="ARBA00022723"/>
    </source>
</evidence>
<dbReference type="GO" id="GO:0016491">
    <property type="term" value="F:oxidoreductase activity"/>
    <property type="evidence" value="ECO:0007669"/>
    <property type="project" value="InterPro"/>
</dbReference>
<organism evidence="12">
    <name type="scientific">marine metagenome</name>
    <dbReference type="NCBI Taxonomy" id="408172"/>
    <lineage>
        <taxon>unclassified sequences</taxon>
        <taxon>metagenomes</taxon>
        <taxon>ecological metagenomes</taxon>
    </lineage>
</organism>
<dbReference type="GO" id="GO:0046872">
    <property type="term" value="F:metal ion binding"/>
    <property type="evidence" value="ECO:0007669"/>
    <property type="project" value="UniProtKB-KW"/>
</dbReference>
<keyword evidence="8" id="KW-0408">Iron</keyword>
<evidence type="ECO:0000256" key="10">
    <source>
        <dbReference type="SAM" id="Phobius"/>
    </source>
</evidence>
<evidence type="ECO:0000256" key="7">
    <source>
        <dbReference type="ARBA" id="ARBA00022989"/>
    </source>
</evidence>
<keyword evidence="4 10" id="KW-0812">Transmembrane</keyword>
<keyword evidence="2" id="KW-0813">Transport</keyword>
<keyword evidence="9 10" id="KW-0472">Membrane</keyword>
<dbReference type="Pfam" id="PF00032">
    <property type="entry name" value="Cytochrom_B_C"/>
    <property type="match status" value="1"/>
</dbReference>
<sequence length="358" mass="40995">MDAIKGFIDLFADPRLFFAMTVVALMLIVWKREAFASNSWGWGLMAFLAVLFGFGLTDENFNLILTKPDNVPIVALIFLLIFFTWFSMREAVVNDRRLAAGEPTVEEDEEDRVWTWPDLVYTELIAMVVVTVVLIVWSIVLEAPLEQPANNANTPNPSKAPWYFLGLQEMLVYFDPWLAGVVLPSLIIVGLMAIPYIDKNPKGNGYYTFNERKAEVTIFLFGFVVLWSSLIVLGTFLRGPNWNFFGPFEYWDIHKLEALTNVQLSELIWVQAFGMALPEHWLPREIFGIILTVAYVAVLPVALAKKGLTKYYEKLGPARYYVAVLLFLSMLSLPVKMLTRWLFNLKYVVSIPEFFFNI</sequence>
<dbReference type="GO" id="GO:0016020">
    <property type="term" value="C:membrane"/>
    <property type="evidence" value="ECO:0007669"/>
    <property type="project" value="UniProtKB-SubCell"/>
</dbReference>
<evidence type="ECO:0000256" key="6">
    <source>
        <dbReference type="ARBA" id="ARBA00022982"/>
    </source>
</evidence>
<evidence type="ECO:0000313" key="12">
    <source>
        <dbReference type="EMBL" id="SUZ51785.1"/>
    </source>
</evidence>
<dbReference type="SUPFAM" id="SSF81648">
    <property type="entry name" value="a domain/subunit of cytochrome bc1 complex (Ubiquinol-cytochrome c reductase)"/>
    <property type="match status" value="1"/>
</dbReference>
<keyword evidence="3" id="KW-0349">Heme</keyword>
<reference evidence="12" key="1">
    <citation type="submission" date="2018-05" db="EMBL/GenBank/DDBJ databases">
        <authorList>
            <person name="Lanie J.A."/>
            <person name="Ng W.-L."/>
            <person name="Kazmierczak K.M."/>
            <person name="Andrzejewski T.M."/>
            <person name="Davidsen T.M."/>
            <person name="Wayne K.J."/>
            <person name="Tettelin H."/>
            <person name="Glass J.I."/>
            <person name="Rusch D."/>
            <person name="Podicherti R."/>
            <person name="Tsui H.-C.T."/>
            <person name="Winkler M.E."/>
        </authorList>
    </citation>
    <scope>NUCLEOTIDE SEQUENCE</scope>
</reference>
<dbReference type="PROSITE" id="PS51003">
    <property type="entry name" value="CYTB_CTER"/>
    <property type="match status" value="1"/>
</dbReference>
<feature type="domain" description="Cytochrome b/b6 C-terminal region profile" evidence="11">
    <location>
        <begin position="100"/>
        <end position="233"/>
    </location>
</feature>
<feature type="transmembrane region" description="Helical" evidence="10">
    <location>
        <begin position="119"/>
        <end position="140"/>
    </location>
</feature>
<evidence type="ECO:0000256" key="3">
    <source>
        <dbReference type="ARBA" id="ARBA00022617"/>
    </source>
</evidence>
<dbReference type="GO" id="GO:0009055">
    <property type="term" value="F:electron transfer activity"/>
    <property type="evidence" value="ECO:0007669"/>
    <property type="project" value="InterPro"/>
</dbReference>
<dbReference type="InterPro" id="IPR027387">
    <property type="entry name" value="Cytb/b6-like_sf"/>
</dbReference>
<feature type="transmembrane region" description="Helical" evidence="10">
    <location>
        <begin position="286"/>
        <end position="308"/>
    </location>
</feature>
<feature type="transmembrane region" description="Helical" evidence="10">
    <location>
        <begin position="71"/>
        <end position="88"/>
    </location>
</feature>
<dbReference type="EMBL" id="UINC01000239">
    <property type="protein sequence ID" value="SUZ51785.1"/>
    <property type="molecule type" value="Genomic_DNA"/>
</dbReference>
<feature type="transmembrane region" description="Helical" evidence="10">
    <location>
        <begin position="39"/>
        <end position="56"/>
    </location>
</feature>
<evidence type="ECO:0000256" key="2">
    <source>
        <dbReference type="ARBA" id="ARBA00022448"/>
    </source>
</evidence>
<evidence type="ECO:0000256" key="4">
    <source>
        <dbReference type="ARBA" id="ARBA00022692"/>
    </source>
</evidence>
<dbReference type="InterPro" id="IPR005798">
    <property type="entry name" value="Cyt_b/b6_C"/>
</dbReference>
<keyword evidence="6" id="KW-0249">Electron transport</keyword>
<keyword evidence="7 10" id="KW-1133">Transmembrane helix</keyword>
<protein>
    <recommendedName>
        <fullName evidence="11">Cytochrome b/b6 C-terminal region profile domain-containing protein</fullName>
    </recommendedName>
</protein>
<evidence type="ECO:0000256" key="1">
    <source>
        <dbReference type="ARBA" id="ARBA00004141"/>
    </source>
</evidence>